<evidence type="ECO:0000256" key="6">
    <source>
        <dbReference type="ARBA" id="ARBA00022842"/>
    </source>
</evidence>
<evidence type="ECO:0000313" key="13">
    <source>
        <dbReference type="EMBL" id="CAD9296571.1"/>
    </source>
</evidence>
<evidence type="ECO:0000256" key="9">
    <source>
        <dbReference type="ARBA" id="ARBA00038901"/>
    </source>
</evidence>
<gene>
    <name evidence="13" type="ORF">SSP0437_LOCUS5990</name>
</gene>
<name>A0A7S1VFI6_9EUKA</name>
<comment type="catalytic activity">
    <reaction evidence="10">
        <text>ITP + H2O = IDP + phosphate + H(+)</text>
        <dbReference type="Rhea" id="RHEA:28330"/>
        <dbReference type="ChEBI" id="CHEBI:15377"/>
        <dbReference type="ChEBI" id="CHEBI:15378"/>
        <dbReference type="ChEBI" id="CHEBI:43474"/>
        <dbReference type="ChEBI" id="CHEBI:58280"/>
        <dbReference type="ChEBI" id="CHEBI:61402"/>
        <dbReference type="EC" id="3.6.1.73"/>
    </reaction>
</comment>
<evidence type="ECO:0000256" key="2">
    <source>
        <dbReference type="ARBA" id="ARBA00001946"/>
    </source>
</evidence>
<dbReference type="Gene3D" id="3.90.950.10">
    <property type="match status" value="1"/>
</dbReference>
<comment type="catalytic activity">
    <reaction evidence="11">
        <text>XTP + H2O = XDP + phosphate + H(+)</text>
        <dbReference type="Rhea" id="RHEA:28406"/>
        <dbReference type="ChEBI" id="CHEBI:15377"/>
        <dbReference type="ChEBI" id="CHEBI:15378"/>
        <dbReference type="ChEBI" id="CHEBI:43474"/>
        <dbReference type="ChEBI" id="CHEBI:59884"/>
        <dbReference type="ChEBI" id="CHEBI:61314"/>
        <dbReference type="EC" id="3.6.1.73"/>
    </reaction>
</comment>
<keyword evidence="8" id="KW-0464">Manganese</keyword>
<evidence type="ECO:0000256" key="4">
    <source>
        <dbReference type="ARBA" id="ARBA00022741"/>
    </source>
</evidence>
<keyword evidence="7" id="KW-0546">Nucleotide metabolism</keyword>
<sequence length="216" mass="22332">MLFLVGTTNPSKLSAVSTAVCAVFNVPDGAFQVKGVAVPSGVGDQPWGAAETRLGARNRAIGALANGGGAADLPQGFRVFGVGIEGGIEEVDGEFFSSEWVCVAELGGTMTSETATALQAGMVDGLVQMCFGSSGRVPLDRLSVIEPLQAEATELGVVMQRLSAQSEQVISRTVGAMGLLTNGAIPRGVATHQGICFAFGPFVTDRTVYWKSYESP</sequence>
<keyword evidence="4" id="KW-0547">Nucleotide-binding</keyword>
<dbReference type="GO" id="GO:0103023">
    <property type="term" value="F:ITPase activity"/>
    <property type="evidence" value="ECO:0007669"/>
    <property type="project" value="UniProtKB-EC"/>
</dbReference>
<dbReference type="GO" id="GO:0006772">
    <property type="term" value="P:thiamine metabolic process"/>
    <property type="evidence" value="ECO:0007669"/>
    <property type="project" value="TreeGrafter"/>
</dbReference>
<dbReference type="GO" id="GO:0046872">
    <property type="term" value="F:metal ion binding"/>
    <property type="evidence" value="ECO:0007669"/>
    <property type="project" value="UniProtKB-KW"/>
</dbReference>
<dbReference type="GO" id="GO:0000166">
    <property type="term" value="F:nucleotide binding"/>
    <property type="evidence" value="ECO:0007669"/>
    <property type="project" value="UniProtKB-KW"/>
</dbReference>
<reference evidence="13" key="1">
    <citation type="submission" date="2021-01" db="EMBL/GenBank/DDBJ databases">
        <authorList>
            <person name="Corre E."/>
            <person name="Pelletier E."/>
            <person name="Niang G."/>
            <person name="Scheremetjew M."/>
            <person name="Finn R."/>
            <person name="Kale V."/>
            <person name="Holt S."/>
            <person name="Cochrane G."/>
            <person name="Meng A."/>
            <person name="Brown T."/>
            <person name="Cohen L."/>
        </authorList>
    </citation>
    <scope>NUCLEOTIDE SEQUENCE</scope>
    <source>
        <strain evidence="13">ATCC 50979</strain>
    </source>
</reference>
<dbReference type="EC" id="3.6.1.73" evidence="9"/>
<comment type="cofactor">
    <cofactor evidence="1">
        <name>Mn(2+)</name>
        <dbReference type="ChEBI" id="CHEBI:29035"/>
    </cofactor>
</comment>
<evidence type="ECO:0000256" key="10">
    <source>
        <dbReference type="ARBA" id="ARBA00048174"/>
    </source>
</evidence>
<keyword evidence="6" id="KW-0460">Magnesium</keyword>
<feature type="domain" description="Non-canonical purine NTP phosphatase/PRRC1" evidence="12">
    <location>
        <begin position="6"/>
        <end position="203"/>
    </location>
</feature>
<dbReference type="EMBL" id="HBGL01007734">
    <property type="protein sequence ID" value="CAD9296571.1"/>
    <property type="molecule type" value="Transcribed_RNA"/>
</dbReference>
<comment type="cofactor">
    <cofactor evidence="2">
        <name>Mg(2+)</name>
        <dbReference type="ChEBI" id="CHEBI:18420"/>
    </cofactor>
</comment>
<proteinExistence type="predicted"/>
<evidence type="ECO:0000256" key="7">
    <source>
        <dbReference type="ARBA" id="ARBA00023080"/>
    </source>
</evidence>
<dbReference type="GO" id="GO:0009117">
    <property type="term" value="P:nucleotide metabolic process"/>
    <property type="evidence" value="ECO:0007669"/>
    <property type="project" value="UniProtKB-KW"/>
</dbReference>
<evidence type="ECO:0000256" key="8">
    <source>
        <dbReference type="ARBA" id="ARBA00023211"/>
    </source>
</evidence>
<dbReference type="Pfam" id="PF01931">
    <property type="entry name" value="NTPase_I-T"/>
    <property type="match status" value="1"/>
</dbReference>
<dbReference type="PANTHER" id="PTHR34699">
    <property type="match status" value="1"/>
</dbReference>
<evidence type="ECO:0000256" key="3">
    <source>
        <dbReference type="ARBA" id="ARBA00022723"/>
    </source>
</evidence>
<dbReference type="SUPFAM" id="SSF52972">
    <property type="entry name" value="ITPase-like"/>
    <property type="match status" value="1"/>
</dbReference>
<dbReference type="InterPro" id="IPR050299">
    <property type="entry name" value="YjjX_NTPase"/>
</dbReference>
<dbReference type="InterPro" id="IPR026533">
    <property type="entry name" value="NTPase/PRRC1"/>
</dbReference>
<dbReference type="AlphaFoldDB" id="A0A7S1VFI6"/>
<dbReference type="InterPro" id="IPR029001">
    <property type="entry name" value="ITPase-like_fam"/>
</dbReference>
<keyword evidence="5" id="KW-0378">Hydrolase</keyword>
<organism evidence="13">
    <name type="scientific">Sexangularia sp. CB-2014</name>
    <dbReference type="NCBI Taxonomy" id="1486929"/>
    <lineage>
        <taxon>Eukaryota</taxon>
        <taxon>Amoebozoa</taxon>
        <taxon>Tubulinea</taxon>
        <taxon>Elardia</taxon>
        <taxon>Arcellinida</taxon>
        <taxon>Arcellinida incertae sedis</taxon>
        <taxon>Sexangularia</taxon>
    </lineage>
</organism>
<evidence type="ECO:0000256" key="5">
    <source>
        <dbReference type="ARBA" id="ARBA00022801"/>
    </source>
</evidence>
<evidence type="ECO:0000256" key="11">
    <source>
        <dbReference type="ARBA" id="ARBA00048781"/>
    </source>
</evidence>
<evidence type="ECO:0000259" key="12">
    <source>
        <dbReference type="Pfam" id="PF01931"/>
    </source>
</evidence>
<accession>A0A7S1VFI6</accession>
<keyword evidence="3" id="KW-0479">Metal-binding</keyword>
<evidence type="ECO:0000256" key="1">
    <source>
        <dbReference type="ARBA" id="ARBA00001936"/>
    </source>
</evidence>
<dbReference type="PANTHER" id="PTHR34699:SF2">
    <property type="entry name" value="NON-CANONICAL PURINE NTP PHOSPHATASE_PRRC1 DOMAIN-CONTAINING PROTEIN"/>
    <property type="match status" value="1"/>
</dbReference>
<protein>
    <recommendedName>
        <fullName evidence="9">inosine/xanthosine triphosphatase</fullName>
        <ecNumber evidence="9">3.6.1.73</ecNumber>
    </recommendedName>
</protein>